<sequence length="66" mass="6692">MTAYESRMLSGHALGPGVRGAGLGGYLLLSTLIAGLDALNPSVRAGEAPALRGSRPVTGEAPWSRS</sequence>
<accession>A0ABP9W7B5</accession>
<proteinExistence type="predicted"/>
<feature type="region of interest" description="Disordered" evidence="1">
    <location>
        <begin position="45"/>
        <end position="66"/>
    </location>
</feature>
<organism evidence="2 3">
    <name type="scientific">Deinococcus carri</name>
    <dbReference type="NCBI Taxonomy" id="1211323"/>
    <lineage>
        <taxon>Bacteria</taxon>
        <taxon>Thermotogati</taxon>
        <taxon>Deinococcota</taxon>
        <taxon>Deinococci</taxon>
        <taxon>Deinococcales</taxon>
        <taxon>Deinococcaceae</taxon>
        <taxon>Deinococcus</taxon>
    </lineage>
</organism>
<evidence type="ECO:0000313" key="3">
    <source>
        <dbReference type="Proteomes" id="UP001401887"/>
    </source>
</evidence>
<dbReference type="Proteomes" id="UP001401887">
    <property type="component" value="Unassembled WGS sequence"/>
</dbReference>
<name>A0ABP9W7B5_9DEIO</name>
<comment type="caution">
    <text evidence="2">The sequence shown here is derived from an EMBL/GenBank/DDBJ whole genome shotgun (WGS) entry which is preliminary data.</text>
</comment>
<reference evidence="2 3" key="1">
    <citation type="submission" date="2024-02" db="EMBL/GenBank/DDBJ databases">
        <title>Deinococcus carri NBRC 110142.</title>
        <authorList>
            <person name="Ichikawa N."/>
            <person name="Katano-Makiyama Y."/>
            <person name="Hidaka K."/>
        </authorList>
    </citation>
    <scope>NUCLEOTIDE SEQUENCE [LARGE SCALE GENOMIC DNA]</scope>
    <source>
        <strain evidence="2 3">NBRC 110142</strain>
    </source>
</reference>
<dbReference type="EMBL" id="BAABRP010000002">
    <property type="protein sequence ID" value="GAA5512375.1"/>
    <property type="molecule type" value="Genomic_DNA"/>
</dbReference>
<keyword evidence="3" id="KW-1185">Reference proteome</keyword>
<evidence type="ECO:0000256" key="1">
    <source>
        <dbReference type="SAM" id="MobiDB-lite"/>
    </source>
</evidence>
<gene>
    <name evidence="2" type="ORF">Dcar01_01089</name>
</gene>
<protein>
    <submittedName>
        <fullName evidence="2">Uncharacterized protein</fullName>
    </submittedName>
</protein>
<evidence type="ECO:0000313" key="2">
    <source>
        <dbReference type="EMBL" id="GAA5512375.1"/>
    </source>
</evidence>